<comment type="caution">
    <text evidence="2">The sequence shown here is derived from an EMBL/GenBank/DDBJ whole genome shotgun (WGS) entry which is preliminary data.</text>
</comment>
<gene>
    <name evidence="2" type="ORF">F2Q68_00040144</name>
</gene>
<evidence type="ECO:0000256" key="1">
    <source>
        <dbReference type="SAM" id="MobiDB-lite"/>
    </source>
</evidence>
<dbReference type="AlphaFoldDB" id="A0A8S9MJ94"/>
<feature type="region of interest" description="Disordered" evidence="1">
    <location>
        <begin position="113"/>
        <end position="155"/>
    </location>
</feature>
<evidence type="ECO:0000313" key="2">
    <source>
        <dbReference type="EMBL" id="KAF2617113.1"/>
    </source>
</evidence>
<name>A0A8S9MJ94_BRACR</name>
<organism evidence="2 3">
    <name type="scientific">Brassica cretica</name>
    <name type="common">Mustard</name>
    <dbReference type="NCBI Taxonomy" id="69181"/>
    <lineage>
        <taxon>Eukaryota</taxon>
        <taxon>Viridiplantae</taxon>
        <taxon>Streptophyta</taxon>
        <taxon>Embryophyta</taxon>
        <taxon>Tracheophyta</taxon>
        <taxon>Spermatophyta</taxon>
        <taxon>Magnoliopsida</taxon>
        <taxon>eudicotyledons</taxon>
        <taxon>Gunneridae</taxon>
        <taxon>Pentapetalae</taxon>
        <taxon>rosids</taxon>
        <taxon>malvids</taxon>
        <taxon>Brassicales</taxon>
        <taxon>Brassicaceae</taxon>
        <taxon>Brassiceae</taxon>
        <taxon>Brassica</taxon>
    </lineage>
</organism>
<proteinExistence type="predicted"/>
<evidence type="ECO:0000313" key="3">
    <source>
        <dbReference type="Proteomes" id="UP000712281"/>
    </source>
</evidence>
<reference evidence="2" key="1">
    <citation type="submission" date="2019-12" db="EMBL/GenBank/DDBJ databases">
        <title>Genome sequencing and annotation of Brassica cretica.</title>
        <authorList>
            <person name="Studholme D.J."/>
            <person name="Sarris P.F."/>
        </authorList>
    </citation>
    <scope>NUCLEOTIDE SEQUENCE</scope>
    <source>
        <strain evidence="2">PFS-001/15</strain>
        <tissue evidence="2">Leaf</tissue>
    </source>
</reference>
<accession>A0A8S9MJ94</accession>
<feature type="region of interest" description="Disordered" evidence="1">
    <location>
        <begin position="1"/>
        <end position="20"/>
    </location>
</feature>
<sequence length="256" mass="27395">MDEVRSDPISQDRLQAPPGEPQFYGMIGGKRLVVEVLSPALVVDEPGGLDLRILPYVVGVLVAAGEIDPWSVPVGELEIMAWASMWSCRHAAESIGRHLHGSNRRDQPVIDLSRRKVLDSGTGTGTRDRRQDPGLGAGTRDPEAGTRTWGQGPGRRKLDITLPCRSFSDALALGVKGFAAGVGRKFDGEAGNMGIKGDASDHTPGACAASVAILGLSTGRALWFHESCGGVYWSVPRNSERENIGEAKDQEDEEVE</sequence>
<dbReference type="EMBL" id="QGKW02000007">
    <property type="protein sequence ID" value="KAF2617113.1"/>
    <property type="molecule type" value="Genomic_DNA"/>
</dbReference>
<protein>
    <submittedName>
        <fullName evidence="2">Uncharacterized protein</fullName>
    </submittedName>
</protein>
<dbReference type="Proteomes" id="UP000712281">
    <property type="component" value="Unassembled WGS sequence"/>
</dbReference>